<dbReference type="InterPro" id="IPR050091">
    <property type="entry name" value="PKS_NRPS_Biosynth_Enz"/>
</dbReference>
<evidence type="ECO:0000259" key="9">
    <source>
        <dbReference type="PROSITE" id="PS50075"/>
    </source>
</evidence>
<dbReference type="CDD" id="cd02440">
    <property type="entry name" value="AdoMet_MTases"/>
    <property type="match status" value="1"/>
</dbReference>
<dbReference type="GO" id="GO:0016491">
    <property type="term" value="F:oxidoreductase activity"/>
    <property type="evidence" value="ECO:0007669"/>
    <property type="project" value="UniProtKB-KW"/>
</dbReference>
<feature type="domain" description="PKS/mFAS DH" evidence="12">
    <location>
        <begin position="905"/>
        <end position="1227"/>
    </location>
</feature>
<evidence type="ECO:0000259" key="10">
    <source>
        <dbReference type="PROSITE" id="PS50206"/>
    </source>
</evidence>
<dbReference type="InterPro" id="IPR049551">
    <property type="entry name" value="PKS_DH_C"/>
</dbReference>
<keyword evidence="3" id="KW-0808">Transferase</keyword>
<evidence type="ECO:0000256" key="6">
    <source>
        <dbReference type="ARBA" id="ARBA00023268"/>
    </source>
</evidence>
<dbReference type="InterPro" id="IPR014031">
    <property type="entry name" value="Ketoacyl_synth_C"/>
</dbReference>
<keyword evidence="4" id="KW-0521">NADP</keyword>
<dbReference type="Pfam" id="PF16197">
    <property type="entry name" value="KAsynt_C_assoc"/>
    <property type="match status" value="1"/>
</dbReference>
<dbReference type="InterPro" id="IPR013154">
    <property type="entry name" value="ADH-like_N"/>
</dbReference>
<evidence type="ECO:0000256" key="8">
    <source>
        <dbReference type="PROSITE-ProRule" id="PRU01363"/>
    </source>
</evidence>
<dbReference type="CDD" id="cd05195">
    <property type="entry name" value="enoyl_red"/>
    <property type="match status" value="1"/>
</dbReference>
<dbReference type="SMART" id="SM00826">
    <property type="entry name" value="PKS_DH"/>
    <property type="match status" value="1"/>
</dbReference>
<evidence type="ECO:0000313" key="13">
    <source>
        <dbReference type="EMBL" id="KAA8650890.1"/>
    </source>
</evidence>
<dbReference type="InterPro" id="IPR016035">
    <property type="entry name" value="Acyl_Trfase/lysoPLipase"/>
</dbReference>
<dbReference type="InterPro" id="IPR020806">
    <property type="entry name" value="PKS_PP-bd"/>
</dbReference>
<dbReference type="InterPro" id="IPR020807">
    <property type="entry name" value="PKS_DH"/>
</dbReference>
<dbReference type="GO" id="GO:0004312">
    <property type="term" value="F:fatty acid synthase activity"/>
    <property type="evidence" value="ECO:0007669"/>
    <property type="project" value="TreeGrafter"/>
</dbReference>
<dbReference type="InterPro" id="IPR049552">
    <property type="entry name" value="PKS_DH_N"/>
</dbReference>
<feature type="domain" description="Rhodanese" evidence="10">
    <location>
        <begin position="599"/>
        <end position="644"/>
    </location>
</feature>
<dbReference type="RefSeq" id="XP_033430251.1">
    <property type="nucleotide sequence ID" value="XM_033568256.1"/>
</dbReference>
<evidence type="ECO:0000259" key="11">
    <source>
        <dbReference type="PROSITE" id="PS52004"/>
    </source>
</evidence>
<proteinExistence type="predicted"/>
<dbReference type="GO" id="GO:0044550">
    <property type="term" value="P:secondary metabolite biosynthetic process"/>
    <property type="evidence" value="ECO:0007669"/>
    <property type="project" value="UniProtKB-ARBA"/>
</dbReference>
<keyword evidence="5" id="KW-0560">Oxidoreductase</keyword>
<dbReference type="InterPro" id="IPR036291">
    <property type="entry name" value="NAD(P)-bd_dom_sf"/>
</dbReference>
<dbReference type="InterPro" id="IPR013968">
    <property type="entry name" value="PKS_KR"/>
</dbReference>
<dbReference type="Gene3D" id="3.10.129.110">
    <property type="entry name" value="Polyketide synthase dehydratase"/>
    <property type="match status" value="1"/>
</dbReference>
<dbReference type="InterPro" id="IPR049900">
    <property type="entry name" value="PKS_mFAS_DH"/>
</dbReference>
<dbReference type="InterPro" id="IPR032821">
    <property type="entry name" value="PKS_assoc"/>
</dbReference>
<dbReference type="PROSITE" id="PS50206">
    <property type="entry name" value="RHODANESE_3"/>
    <property type="match status" value="1"/>
</dbReference>
<dbReference type="Proteomes" id="UP000324241">
    <property type="component" value="Unassembled WGS sequence"/>
</dbReference>
<dbReference type="SMART" id="SM00822">
    <property type="entry name" value="PKS_KR"/>
    <property type="match status" value="1"/>
</dbReference>
<evidence type="ECO:0000256" key="3">
    <source>
        <dbReference type="ARBA" id="ARBA00022679"/>
    </source>
</evidence>
<name>A0A5M9MZW5_9EURO</name>
<dbReference type="PANTHER" id="PTHR43775:SF29">
    <property type="entry name" value="ASPERFURANONE POLYKETIDE SYNTHASE AFOG-RELATED"/>
    <property type="match status" value="1"/>
</dbReference>
<dbReference type="Pfam" id="PF23297">
    <property type="entry name" value="ACP_SdgA_C"/>
    <property type="match status" value="1"/>
</dbReference>
<dbReference type="Pfam" id="PF13602">
    <property type="entry name" value="ADH_zinc_N_2"/>
    <property type="match status" value="1"/>
</dbReference>
<gene>
    <name evidence="13" type="ORF">ATNIH1004_003579</name>
</gene>
<dbReference type="InterPro" id="IPR001227">
    <property type="entry name" value="Ac_transferase_dom_sf"/>
</dbReference>
<dbReference type="FunFam" id="3.40.50.720:FF:000209">
    <property type="entry name" value="Polyketide synthase Pks12"/>
    <property type="match status" value="1"/>
</dbReference>
<dbReference type="SUPFAM" id="SSF47336">
    <property type="entry name" value="ACP-like"/>
    <property type="match status" value="1"/>
</dbReference>
<dbReference type="Gene3D" id="1.10.1200.10">
    <property type="entry name" value="ACP-like"/>
    <property type="match status" value="1"/>
</dbReference>
<accession>A0A5M9MZW5</accession>
<dbReference type="InterPro" id="IPR020843">
    <property type="entry name" value="ER"/>
</dbReference>
<reference evidence="13 14" key="1">
    <citation type="submission" date="2019-08" db="EMBL/GenBank/DDBJ databases">
        <title>The genome sequence of a newly discovered highly antifungal drug resistant Aspergillus species, Aspergillus tanneri NIH 1004.</title>
        <authorList>
            <person name="Mounaud S."/>
            <person name="Singh I."/>
            <person name="Joardar V."/>
            <person name="Pakala S."/>
            <person name="Pakala S."/>
            <person name="Venepally P."/>
            <person name="Chung J.K."/>
            <person name="Losada L."/>
            <person name="Nierman W.C."/>
        </authorList>
    </citation>
    <scope>NUCLEOTIDE SEQUENCE [LARGE SCALE GENOMIC DNA]</scope>
    <source>
        <strain evidence="13 14">NIH1004</strain>
    </source>
</reference>
<dbReference type="SUPFAM" id="SSF51735">
    <property type="entry name" value="NAD(P)-binding Rossmann-fold domains"/>
    <property type="match status" value="2"/>
</dbReference>
<dbReference type="InterPro" id="IPR016036">
    <property type="entry name" value="Malonyl_transacylase_ACP-bd"/>
</dbReference>
<dbReference type="InterPro" id="IPR014043">
    <property type="entry name" value="Acyl_transferase_dom"/>
</dbReference>
<dbReference type="OrthoDB" id="329835at2759"/>
<dbReference type="InterPro" id="IPR016039">
    <property type="entry name" value="Thiolase-like"/>
</dbReference>
<dbReference type="InterPro" id="IPR009081">
    <property type="entry name" value="PP-bd_ACP"/>
</dbReference>
<feature type="region of interest" description="C-terminal hotdog fold" evidence="8">
    <location>
        <begin position="1072"/>
        <end position="1227"/>
    </location>
</feature>
<dbReference type="Pfam" id="PF02801">
    <property type="entry name" value="Ketoacyl-synt_C"/>
    <property type="match status" value="1"/>
</dbReference>
<dbReference type="SMART" id="SM00827">
    <property type="entry name" value="PKS_AT"/>
    <property type="match status" value="1"/>
</dbReference>
<protein>
    <submittedName>
        <fullName evidence="13">Type I Polyketide synthases (Type I PKS)</fullName>
    </submittedName>
</protein>
<dbReference type="GO" id="GO:1901336">
    <property type="term" value="P:lactone biosynthetic process"/>
    <property type="evidence" value="ECO:0007669"/>
    <property type="project" value="UniProtKB-ARBA"/>
</dbReference>
<evidence type="ECO:0000256" key="7">
    <source>
        <dbReference type="ARBA" id="ARBA00023315"/>
    </source>
</evidence>
<feature type="domain" description="Ketosynthase family 3 (KS3)" evidence="11">
    <location>
        <begin position="1"/>
        <end position="388"/>
    </location>
</feature>
<feature type="active site" description="Proton acceptor; for dehydratase activity" evidence="8">
    <location>
        <position position="937"/>
    </location>
</feature>
<dbReference type="SUPFAM" id="SSF55048">
    <property type="entry name" value="Probable ACP-binding domain of malonyl-CoA ACP transacylase"/>
    <property type="match status" value="1"/>
</dbReference>
<dbReference type="Gene3D" id="3.40.50.150">
    <property type="entry name" value="Vaccinia Virus protein VP39"/>
    <property type="match status" value="1"/>
</dbReference>
<dbReference type="InterPro" id="IPR001763">
    <property type="entry name" value="Rhodanese-like_dom"/>
</dbReference>
<dbReference type="GO" id="GO:0031177">
    <property type="term" value="F:phosphopantetheine binding"/>
    <property type="evidence" value="ECO:0007669"/>
    <property type="project" value="InterPro"/>
</dbReference>
<dbReference type="InterPro" id="IPR011032">
    <property type="entry name" value="GroES-like_sf"/>
</dbReference>
<dbReference type="SMART" id="SM00825">
    <property type="entry name" value="PKS_KS"/>
    <property type="match status" value="1"/>
</dbReference>
<dbReference type="Gene3D" id="3.40.366.10">
    <property type="entry name" value="Malonyl-Coenzyme A Acyl Carrier Protein, domain 2"/>
    <property type="match status" value="1"/>
</dbReference>
<dbReference type="Gene3D" id="3.90.180.10">
    <property type="entry name" value="Medium-chain alcohol dehydrogenases, catalytic domain"/>
    <property type="match status" value="1"/>
</dbReference>
<dbReference type="PROSITE" id="PS50075">
    <property type="entry name" value="CARRIER"/>
    <property type="match status" value="1"/>
</dbReference>
<keyword evidence="6" id="KW-0511">Multifunctional enzyme</keyword>
<dbReference type="Pfam" id="PF08240">
    <property type="entry name" value="ADH_N"/>
    <property type="match status" value="1"/>
</dbReference>
<dbReference type="Pfam" id="PF23114">
    <property type="entry name" value="NAD-bd_HRPKS_sdrA"/>
    <property type="match status" value="1"/>
</dbReference>
<dbReference type="Pfam" id="PF08659">
    <property type="entry name" value="KR"/>
    <property type="match status" value="1"/>
</dbReference>
<dbReference type="SMART" id="SM00823">
    <property type="entry name" value="PKS_PP"/>
    <property type="match status" value="1"/>
</dbReference>
<dbReference type="VEuPathDB" id="FungiDB:EYZ11_005838"/>
<dbReference type="VEuPathDB" id="FungiDB:EYZ11_005834"/>
<evidence type="ECO:0000259" key="12">
    <source>
        <dbReference type="PROSITE" id="PS52019"/>
    </source>
</evidence>
<dbReference type="Pfam" id="PF21089">
    <property type="entry name" value="PKS_DH_N"/>
    <property type="match status" value="1"/>
</dbReference>
<dbReference type="PROSITE" id="PS52004">
    <property type="entry name" value="KS3_2"/>
    <property type="match status" value="1"/>
</dbReference>
<dbReference type="InterPro" id="IPR029063">
    <property type="entry name" value="SAM-dependent_MTases_sf"/>
</dbReference>
<dbReference type="InterPro" id="IPR020841">
    <property type="entry name" value="PKS_Beta-ketoAc_synthase_dom"/>
</dbReference>
<dbReference type="GO" id="GO:0006633">
    <property type="term" value="P:fatty acid biosynthetic process"/>
    <property type="evidence" value="ECO:0007669"/>
    <property type="project" value="TreeGrafter"/>
</dbReference>
<comment type="caution">
    <text evidence="13">The sequence shown here is derived from an EMBL/GenBank/DDBJ whole genome shotgun (WGS) entry which is preliminary data.</text>
</comment>
<dbReference type="PROSITE" id="PS52019">
    <property type="entry name" value="PKS_MFAS_DH"/>
    <property type="match status" value="1"/>
</dbReference>
<feature type="region of interest" description="N-terminal hotdog fold" evidence="8">
    <location>
        <begin position="905"/>
        <end position="1044"/>
    </location>
</feature>
<organism evidence="13 14">
    <name type="scientific">Aspergillus tanneri</name>
    <dbReference type="NCBI Taxonomy" id="1220188"/>
    <lineage>
        <taxon>Eukaryota</taxon>
        <taxon>Fungi</taxon>
        <taxon>Dikarya</taxon>
        <taxon>Ascomycota</taxon>
        <taxon>Pezizomycotina</taxon>
        <taxon>Eurotiomycetes</taxon>
        <taxon>Eurotiomycetidae</taxon>
        <taxon>Eurotiales</taxon>
        <taxon>Aspergillaceae</taxon>
        <taxon>Aspergillus</taxon>
        <taxon>Aspergillus subgen. Circumdati</taxon>
    </lineage>
</organism>
<feature type="domain" description="Carrier" evidence="9">
    <location>
        <begin position="2394"/>
        <end position="2471"/>
    </location>
</feature>
<dbReference type="EMBL" id="QUQM01000001">
    <property type="protein sequence ID" value="KAA8650890.1"/>
    <property type="molecule type" value="Genomic_DNA"/>
</dbReference>
<dbReference type="SUPFAM" id="SSF52151">
    <property type="entry name" value="FabD/lysophospholipase-like"/>
    <property type="match status" value="1"/>
</dbReference>
<dbReference type="Pfam" id="PF14765">
    <property type="entry name" value="PS-DH"/>
    <property type="match status" value="1"/>
</dbReference>
<dbReference type="Pfam" id="PF08242">
    <property type="entry name" value="Methyltransf_12"/>
    <property type="match status" value="1"/>
</dbReference>
<sequence length="2483" mass="273992">MLINGLSGWSSSADSRFELSSFHHPATGTSGAFNTRGLYLLTQDVSHFDHQFFKISATEAASIDPQQRLLLEVAYEAFENAGISAEALSGTETGVYCAISNHDYETMQGRDPELSPRYRFTGTGAALASNRISYFFNMNGPSITFDTACSGSLVAIHAACQAIRYGEIRQALVGGANLILDPERISVMSSMDRADGFGRGEGVAAIVLKVLDDALRDGDTIHAVIRGTAVNQDGRTPGIMVPSHSAQVKMICRAYQEADLDPRYTTYIEAHGTGTRMGDMIESSAINEVFSRDRPDDSPLYVGSVKTNVGHTESAAGLVGLIKTVLVLENGVIPPNLNFGIANPETSLDQLLIKVPETLHNWPHNGARRASVNSFGYGGTNAHAILEEAGPWRFRGYGQRQTSNDTADVLNSSTAMGSSKSVAGRRFLIALTHAMDSGISRLATNLKRYLLGARSEQTILPNLAYTLGERRSRFDFRVAISTATMDELINALEDVIHGSMRPQKVVHGLRMAFVFTGQGAQWARMGQRLLDVYPTYARAISKAEKHLKMLGATWSLESELARTSAESRINEVSISQPCCTAVQLALVDLLREWNIYPQIVCGHSSGEIAAAYAAGFLSSLDALRIAFYRGSILGRLKEQYPHIKGGMLAVGMPSDLALKYISQFVTNSRSAEVIVACINSPENVTLSGDTLVLEKIRVSLNHDGIFNRPLAVDVAYHSHHMYMVQEEYFDAIKAVQPLKPNGHVRMVSSVTGKVCEWFEMGGSYWVDNLTSPVRFVDAIESALAVSCNIKSDTRHTLDIVLEVGPHSTLKGPLQQIFKRNAGIAPPRYETILLRNRDAVGSAVGMAGRIFTLGCDVCFGSINDPSHSSEKKVLTKLPGYDWEHSRTHWNESRMSYQYRQRQLPRHDLLGVPSHDSHSMEQVWRNYLRLSEMPWLCGHKVNNQMIFPSSAYICMVVEALRQTTIRNGRAWKRDQICRFREVFVETALIVSDAGSGIEILLTVRPYIESATELSPDWKEFRAFSLSDTGNATLHCRGLVLSQPAHTSNQVDGGREITFLRDADRKQFAVEGQGHQSFMGREQFYRKLRCIGQEYTPPFDNLFDIRAGKSASFCKFSIPDTRKSMPAEFQQSHVIHPAVLDSCFQLPLASLLCAGKAHSGFVLSSISEITISTNVSSEPGSLLRATATVEPFSRSKPLADVKVGNHDLSNPSLISIKGLCFTSGGKLNTKEANLCSRVNWAPDITCAQPRDIHQLCYARDPEEVLIDQWPLYDRYLDMIIRDTLPLVSPHDEASMAPHFRNLLRWMRSRQSTFPSTAVSSLRDRVQSVQPFGTAVVQVSDHLLDILQGRADALDVLMKNSLLYQFYQADHFQRCHAHLANYVSRLQFKNPSMRILEIGAGTGSATLSVLGALGLGPSGHVGNTVKMDRFFFTDISAGFFEKAKEALAQWGDAIEFKKLDIEHSVKEQGFAEGSFDLVIASNVLHATRRMSNTLQNVRKLLKPGGKLALVEITSPHDFWSLVMGVLPGWWLGIDDGRVDSPLLQLPEWHTLLCENGFSGVDAEMKDYESASHHQISLIVSTVVPETVHVGRIPPIHIVSRHENSSVADNLSNLIKVQAPSCQIQKSYIDNLDPTPHKLYVILLEIITPFLASCTALDFQRLKNLFSEARRILWVTRGAAVEATDPKMAIITGLARSLRSEDKTLEMITLDLDPLARCSPEDMAQHIHSVLEGMYLQPSDEGASLHEHEYAIRNNKILIPRIMEDAPLEEYVRNRSFNNEPQRAELQQFNRSLQLEVGTPGLLETLRWVESPTHSRKPLPNEVRVEMEVFALNFRDIMSAMGQLDARAGMLYEGGGKVVEVGEGAEQEFQIGDRVCVTSTSSLATRSNIDIAFVHHVPEGMSLETANAVQIAYATALYALRDVAHLQKGETILIHSAMGALGQAAIAMARYLGAGDIFVTVGNAHKKSCLIRRFGIPEKYIYSSRAVSFKHGIQRQTKGRGVDVVLNSLSGEATRESLECLANFGRFIEVGKGQLLSNRRMELQSLEGNRIFATVDLLSWADHKPSEMKKLCATVLDLIHTLQVPLLAPITINPISNLVETFRSMQTGKHLGKIVLQVDSQSQGLVLPPTPVPCRLKSDCAYLIVGGLGGLGRAIVRHFASLGARNIVVLSRSGVAESAERLLLSQEMHEVGINLMVHQGSVGKLDDVQKVRDITGTMAIRGIVHGAMHLQDSIFRNMSRAQWQASIMPKVQGGIIGSKGQANYCAGCTFQDAFARHRASLSRPVRTIDLCAIDSEGYTAENQFAAAHAIRQGSQMMNLEKLLALLDHAISWPLPTEATTAQVVTGARLQDSAHVFGSSEADPRFSHTWERHSRQNVVSDKGDEGDLFSRLQEASTQQDALNIVQRAIITRISKLLDVPTTDINPRQTVSSYGIDSLVAVEFRNWILKHLEANVQSFELLSAFSIQELAQIIVERSKFVPPAMLVAKN</sequence>
<dbReference type="Pfam" id="PF00109">
    <property type="entry name" value="ketoacyl-synt"/>
    <property type="match status" value="1"/>
</dbReference>
<dbReference type="InterPro" id="IPR056501">
    <property type="entry name" value="NAD-bd_HRPKS_sdrA"/>
</dbReference>
<dbReference type="VEuPathDB" id="FungiDB:EYZ11_005833"/>
<keyword evidence="1" id="KW-0596">Phosphopantetheine</keyword>
<dbReference type="InterPro" id="IPR057326">
    <property type="entry name" value="KR_dom"/>
</dbReference>
<evidence type="ECO:0000256" key="5">
    <source>
        <dbReference type="ARBA" id="ARBA00023002"/>
    </source>
</evidence>
<dbReference type="InterPro" id="IPR042104">
    <property type="entry name" value="PKS_dehydratase_sf"/>
</dbReference>
<dbReference type="GeneID" id="54326281"/>
<evidence type="ECO:0000313" key="14">
    <source>
        <dbReference type="Proteomes" id="UP000324241"/>
    </source>
</evidence>
<dbReference type="CDD" id="cd00833">
    <property type="entry name" value="PKS"/>
    <property type="match status" value="1"/>
</dbReference>
<dbReference type="Pfam" id="PF00698">
    <property type="entry name" value="Acyl_transf_1"/>
    <property type="match status" value="1"/>
</dbReference>
<dbReference type="SUPFAM" id="SSF50129">
    <property type="entry name" value="GroES-like"/>
    <property type="match status" value="1"/>
</dbReference>
<dbReference type="InterPro" id="IPR036736">
    <property type="entry name" value="ACP-like_sf"/>
</dbReference>
<dbReference type="SUPFAM" id="SSF53901">
    <property type="entry name" value="Thiolase-like"/>
    <property type="match status" value="1"/>
</dbReference>
<dbReference type="Gene3D" id="3.40.47.10">
    <property type="match status" value="1"/>
</dbReference>
<evidence type="ECO:0000256" key="2">
    <source>
        <dbReference type="ARBA" id="ARBA00022553"/>
    </source>
</evidence>
<dbReference type="Gene3D" id="3.40.50.720">
    <property type="entry name" value="NAD(P)-binding Rossmann-like Domain"/>
    <property type="match status" value="3"/>
</dbReference>
<keyword evidence="2" id="KW-0597">Phosphoprotein</keyword>
<dbReference type="InterPro" id="IPR014030">
    <property type="entry name" value="Ketoacyl_synth_N"/>
</dbReference>
<dbReference type="SUPFAM" id="SSF53335">
    <property type="entry name" value="S-adenosyl-L-methionine-dependent methyltransferases"/>
    <property type="match status" value="1"/>
</dbReference>
<dbReference type="SMART" id="SM00829">
    <property type="entry name" value="PKS_ER"/>
    <property type="match status" value="1"/>
</dbReference>
<dbReference type="Gene3D" id="3.30.70.3290">
    <property type="match status" value="1"/>
</dbReference>
<feature type="active site" description="Proton donor; for dehydratase activity" evidence="8">
    <location>
        <position position="1138"/>
    </location>
</feature>
<dbReference type="InterPro" id="IPR013217">
    <property type="entry name" value="Methyltransf_12"/>
</dbReference>
<keyword evidence="7" id="KW-0012">Acyltransferase</keyword>
<dbReference type="PANTHER" id="PTHR43775">
    <property type="entry name" value="FATTY ACID SYNTHASE"/>
    <property type="match status" value="1"/>
</dbReference>
<evidence type="ECO:0000256" key="1">
    <source>
        <dbReference type="ARBA" id="ARBA00022450"/>
    </source>
</evidence>
<evidence type="ECO:0000256" key="4">
    <source>
        <dbReference type="ARBA" id="ARBA00022857"/>
    </source>
</evidence>